<dbReference type="GO" id="GO:0006457">
    <property type="term" value="P:protein folding"/>
    <property type="evidence" value="ECO:0000318"/>
    <property type="project" value="GO_Central"/>
</dbReference>
<keyword evidence="2 4" id="KW-0863">Zinc-finger</keyword>
<dbReference type="GO" id="GO:0008270">
    <property type="term" value="F:zinc ion binding"/>
    <property type="evidence" value="ECO:0007669"/>
    <property type="project" value="UniProtKB-KW"/>
</dbReference>
<reference evidence="7 8" key="3">
    <citation type="journal article" date="2010" name="BMC Genomics">
        <title>Transcriptome sequencing and comparative analysis of cucumber flowers with different sex types.</title>
        <authorList>
            <person name="Guo S."/>
            <person name="Zheng Y."/>
            <person name="Joung J.G."/>
            <person name="Liu S."/>
            <person name="Zhang Z."/>
            <person name="Crasta O.R."/>
            <person name="Sobral B.W."/>
            <person name="Xu Y."/>
            <person name="Huang S."/>
            <person name="Fei Z."/>
        </authorList>
    </citation>
    <scope>NUCLEOTIDE SEQUENCE [LARGE SCALE GENOMIC DNA]</scope>
    <source>
        <strain evidence="8">cv. 9930</strain>
    </source>
</reference>
<evidence type="ECO:0000256" key="2">
    <source>
        <dbReference type="ARBA" id="ARBA00022771"/>
    </source>
</evidence>
<feature type="domain" description="DNL-type" evidence="6">
    <location>
        <begin position="134"/>
        <end position="223"/>
    </location>
</feature>
<proteinExistence type="predicted"/>
<protein>
    <recommendedName>
        <fullName evidence="6">DNL-type domain-containing protein</fullName>
    </recommendedName>
</protein>
<evidence type="ECO:0000313" key="8">
    <source>
        <dbReference type="Proteomes" id="UP000029981"/>
    </source>
</evidence>
<dbReference type="SMR" id="A0A0A0KUY3"/>
<dbReference type="GO" id="GO:0030150">
    <property type="term" value="P:protein import into mitochondrial matrix"/>
    <property type="evidence" value="ECO:0000318"/>
    <property type="project" value="GO_Central"/>
</dbReference>
<gene>
    <name evidence="7" type="ORF">Csa_5G622720</name>
</gene>
<keyword evidence="1" id="KW-0479">Metal-binding</keyword>
<evidence type="ECO:0000256" key="5">
    <source>
        <dbReference type="SAM" id="MobiDB-lite"/>
    </source>
</evidence>
<evidence type="ECO:0000256" key="4">
    <source>
        <dbReference type="PROSITE-ProRule" id="PRU00834"/>
    </source>
</evidence>
<evidence type="ECO:0000256" key="1">
    <source>
        <dbReference type="ARBA" id="ARBA00022723"/>
    </source>
</evidence>
<accession>A0A0A0KUY3</accession>
<evidence type="ECO:0000313" key="7">
    <source>
        <dbReference type="EMBL" id="KGN52257.1"/>
    </source>
</evidence>
<dbReference type="Proteomes" id="UP000029981">
    <property type="component" value="Chromosome 5"/>
</dbReference>
<dbReference type="eggNOG" id="KOG3277">
    <property type="taxonomic scope" value="Eukaryota"/>
</dbReference>
<dbReference type="STRING" id="3659.A0A0A0KUY3"/>
<dbReference type="PANTHER" id="PTHR20922">
    <property type="entry name" value="DNL-TYPE ZINC FINGER PROTEIN"/>
    <property type="match status" value="1"/>
</dbReference>
<dbReference type="InterPro" id="IPR024158">
    <property type="entry name" value="Mt_import_TIM15"/>
</dbReference>
<dbReference type="GO" id="GO:0051087">
    <property type="term" value="F:protein-folding chaperone binding"/>
    <property type="evidence" value="ECO:0000318"/>
    <property type="project" value="GO_Central"/>
</dbReference>
<dbReference type="Gramene" id="KGN52257">
    <property type="protein sequence ID" value="KGN52257"/>
    <property type="gene ID" value="Csa_5G622720"/>
</dbReference>
<dbReference type="GO" id="GO:0050821">
    <property type="term" value="P:protein stabilization"/>
    <property type="evidence" value="ECO:0000318"/>
    <property type="project" value="GO_Central"/>
</dbReference>
<keyword evidence="3" id="KW-0862">Zinc</keyword>
<dbReference type="OrthoDB" id="512667at2759"/>
<dbReference type="InterPro" id="IPR007853">
    <property type="entry name" value="Znf_DNL-typ"/>
</dbReference>
<dbReference type="PROSITE" id="PS51501">
    <property type="entry name" value="ZF_DNL"/>
    <property type="match status" value="1"/>
</dbReference>
<feature type="region of interest" description="Disordered" evidence="5">
    <location>
        <begin position="84"/>
        <end position="119"/>
    </location>
</feature>
<name>A0A0A0KUY3_CUCSA</name>
<dbReference type="PANTHER" id="PTHR20922:SF13">
    <property type="entry name" value="DNL-TYPE ZINC FINGER PROTEIN"/>
    <property type="match status" value="1"/>
</dbReference>
<organism evidence="7 8">
    <name type="scientific">Cucumis sativus</name>
    <name type="common">Cucumber</name>
    <dbReference type="NCBI Taxonomy" id="3659"/>
    <lineage>
        <taxon>Eukaryota</taxon>
        <taxon>Viridiplantae</taxon>
        <taxon>Streptophyta</taxon>
        <taxon>Embryophyta</taxon>
        <taxon>Tracheophyta</taxon>
        <taxon>Spermatophyta</taxon>
        <taxon>Magnoliopsida</taxon>
        <taxon>eudicotyledons</taxon>
        <taxon>Gunneridae</taxon>
        <taxon>Pentapetalae</taxon>
        <taxon>rosids</taxon>
        <taxon>fabids</taxon>
        <taxon>Cucurbitales</taxon>
        <taxon>Cucurbitaceae</taxon>
        <taxon>Benincaseae</taxon>
        <taxon>Cucumis</taxon>
    </lineage>
</organism>
<reference evidence="7 8" key="1">
    <citation type="journal article" date="2009" name="Nat. Genet.">
        <title>The genome of the cucumber, Cucumis sativus L.</title>
        <authorList>
            <person name="Huang S."/>
            <person name="Li R."/>
            <person name="Zhang Z."/>
            <person name="Li L."/>
            <person name="Gu X."/>
            <person name="Fan W."/>
            <person name="Lucas W.J."/>
            <person name="Wang X."/>
            <person name="Xie B."/>
            <person name="Ni P."/>
            <person name="Ren Y."/>
            <person name="Zhu H."/>
            <person name="Li J."/>
            <person name="Lin K."/>
            <person name="Jin W."/>
            <person name="Fei Z."/>
            <person name="Li G."/>
            <person name="Staub J."/>
            <person name="Kilian A."/>
            <person name="van der Vossen E.A."/>
            <person name="Wu Y."/>
            <person name="Guo J."/>
            <person name="He J."/>
            <person name="Jia Z."/>
            <person name="Ren Y."/>
            <person name="Tian G."/>
            <person name="Lu Y."/>
            <person name="Ruan J."/>
            <person name="Qian W."/>
            <person name="Wang M."/>
            <person name="Huang Q."/>
            <person name="Li B."/>
            <person name="Xuan Z."/>
            <person name="Cao J."/>
            <person name="Asan"/>
            <person name="Wu Z."/>
            <person name="Zhang J."/>
            <person name="Cai Q."/>
            <person name="Bai Y."/>
            <person name="Zhao B."/>
            <person name="Han Y."/>
            <person name="Li Y."/>
            <person name="Li X."/>
            <person name="Wang S."/>
            <person name="Shi Q."/>
            <person name="Liu S."/>
            <person name="Cho W.K."/>
            <person name="Kim J.Y."/>
            <person name="Xu Y."/>
            <person name="Heller-Uszynska K."/>
            <person name="Miao H."/>
            <person name="Cheng Z."/>
            <person name="Zhang S."/>
            <person name="Wu J."/>
            <person name="Yang Y."/>
            <person name="Kang H."/>
            <person name="Li M."/>
            <person name="Liang H."/>
            <person name="Ren X."/>
            <person name="Shi Z."/>
            <person name="Wen M."/>
            <person name="Jian M."/>
            <person name="Yang H."/>
            <person name="Zhang G."/>
            <person name="Yang Z."/>
            <person name="Chen R."/>
            <person name="Liu S."/>
            <person name="Li J."/>
            <person name="Ma L."/>
            <person name="Liu H."/>
            <person name="Zhou Y."/>
            <person name="Zhao J."/>
            <person name="Fang X."/>
            <person name="Li G."/>
            <person name="Fang L."/>
            <person name="Li Y."/>
            <person name="Liu D."/>
            <person name="Zheng H."/>
            <person name="Zhang Y."/>
            <person name="Qin N."/>
            <person name="Li Z."/>
            <person name="Yang G."/>
            <person name="Yang S."/>
            <person name="Bolund L."/>
            <person name="Kristiansen K."/>
            <person name="Zheng H."/>
            <person name="Li S."/>
            <person name="Zhang X."/>
            <person name="Yang H."/>
            <person name="Wang J."/>
            <person name="Sun R."/>
            <person name="Zhang B."/>
            <person name="Jiang S."/>
            <person name="Wang J."/>
            <person name="Du Y."/>
            <person name="Li S."/>
        </authorList>
    </citation>
    <scope>NUCLEOTIDE SEQUENCE [LARGE SCALE GENOMIC DNA]</scope>
    <source>
        <strain evidence="8">cv. 9930</strain>
    </source>
</reference>
<dbReference type="GO" id="GO:0005739">
    <property type="term" value="C:mitochondrion"/>
    <property type="evidence" value="ECO:0000318"/>
    <property type="project" value="GO_Central"/>
</dbReference>
<reference evidence="7 8" key="2">
    <citation type="journal article" date="2009" name="PLoS ONE">
        <title>An integrated genetic and cytogenetic map of the cucumber genome.</title>
        <authorList>
            <person name="Ren Y."/>
            <person name="Zhang Z."/>
            <person name="Liu J."/>
            <person name="Staub J.E."/>
            <person name="Han Y."/>
            <person name="Cheng Z."/>
            <person name="Li X."/>
            <person name="Lu J."/>
            <person name="Miao H."/>
            <person name="Kang H."/>
            <person name="Xie B."/>
            <person name="Gu X."/>
            <person name="Wang X."/>
            <person name="Du Y."/>
            <person name="Jin W."/>
            <person name="Huang S."/>
        </authorList>
    </citation>
    <scope>NUCLEOTIDE SEQUENCE [LARGE SCALE GENOMIC DNA]</scope>
    <source>
        <strain evidence="8">cv. 9930</strain>
    </source>
</reference>
<sequence length="223" mass="24888">MRNYKSCGTCGGSRRFGISYLRQKSVLFNSELRSRSSMAARRFLSLAFRHRLQTSPSLESTCPIHSFANSWFLTGHKFTRRENHTEATPAIAEDSKDNEDNKLRPISDLGKPLHENKDDTSSVKYSVLSNLKPSPRHDLAMIFTCKVCETRSIKTVCRESYEKGVVVARCGGCNNLHLIADHLGWFGEPGSVEDFLAARGEEVRKGSLDSLSLTLEDLAGKTS</sequence>
<keyword evidence="8" id="KW-1185">Reference proteome</keyword>
<dbReference type="Pfam" id="PF05180">
    <property type="entry name" value="zf-DNL"/>
    <property type="match status" value="1"/>
</dbReference>
<feature type="compositionally biased region" description="Basic and acidic residues" evidence="5">
    <location>
        <begin position="93"/>
        <end position="119"/>
    </location>
</feature>
<reference evidence="7 8" key="4">
    <citation type="journal article" date="2011" name="BMC Genomics">
        <title>RNA-Seq improves annotation of protein-coding genes in the cucumber genome.</title>
        <authorList>
            <person name="Li Z."/>
            <person name="Zhang Z."/>
            <person name="Yan P."/>
            <person name="Huang S."/>
            <person name="Fei Z."/>
            <person name="Lin K."/>
        </authorList>
    </citation>
    <scope>NUCLEOTIDE SEQUENCE [LARGE SCALE GENOMIC DNA]</scope>
    <source>
        <strain evidence="8">cv. 9930</strain>
    </source>
</reference>
<dbReference type="AlphaFoldDB" id="A0A0A0KUY3"/>
<dbReference type="KEGG" id="csv:101207740"/>
<evidence type="ECO:0000259" key="6">
    <source>
        <dbReference type="PROSITE" id="PS51501"/>
    </source>
</evidence>
<dbReference type="EMBL" id="CM002926">
    <property type="protein sequence ID" value="KGN52257.1"/>
    <property type="molecule type" value="Genomic_DNA"/>
</dbReference>
<evidence type="ECO:0000256" key="3">
    <source>
        <dbReference type="ARBA" id="ARBA00022833"/>
    </source>
</evidence>